<dbReference type="RefSeq" id="WP_213543235.1">
    <property type="nucleotide sequence ID" value="NZ_AP023420.1"/>
</dbReference>
<keyword evidence="6 9" id="KW-1133">Transmembrane helix</keyword>
<keyword evidence="4" id="KW-0997">Cell inner membrane</keyword>
<dbReference type="PANTHER" id="PTHR35011:SF2">
    <property type="entry name" value="2,3-DIKETO-L-GULONATE TRAP TRANSPORTER SMALL PERMEASE PROTEIN YIAM"/>
    <property type="match status" value="1"/>
</dbReference>
<keyword evidence="2" id="KW-0813">Transport</keyword>
<keyword evidence="12" id="KW-1185">Reference proteome</keyword>
<reference evidence="11" key="1">
    <citation type="submission" date="2020-09" db="EMBL/GenBank/DDBJ databases">
        <title>New species isolated from human feces.</title>
        <authorList>
            <person name="Kitahara M."/>
            <person name="Shigeno Y."/>
            <person name="Shime M."/>
            <person name="Matsumoto Y."/>
            <person name="Nakamura S."/>
            <person name="Motooka D."/>
            <person name="Fukuoka S."/>
            <person name="Nishikawa H."/>
            <person name="Benno Y."/>
        </authorList>
    </citation>
    <scope>NUCLEOTIDE SEQUENCE</scope>
    <source>
        <strain evidence="11">MM59</strain>
    </source>
</reference>
<feature type="transmembrane region" description="Helical" evidence="9">
    <location>
        <begin position="96"/>
        <end position="116"/>
    </location>
</feature>
<evidence type="ECO:0000256" key="5">
    <source>
        <dbReference type="ARBA" id="ARBA00022692"/>
    </source>
</evidence>
<comment type="similarity">
    <text evidence="8">Belongs to the TRAP transporter small permease family.</text>
</comment>
<dbReference type="EMBL" id="AP023420">
    <property type="protein sequence ID" value="BCK84601.1"/>
    <property type="molecule type" value="Genomic_DNA"/>
</dbReference>
<evidence type="ECO:0000256" key="4">
    <source>
        <dbReference type="ARBA" id="ARBA00022519"/>
    </source>
</evidence>
<keyword evidence="7 9" id="KW-0472">Membrane</keyword>
<gene>
    <name evidence="11" type="ORF">MM59RIKEN_19200</name>
</gene>
<evidence type="ECO:0000313" key="11">
    <source>
        <dbReference type="EMBL" id="BCK84601.1"/>
    </source>
</evidence>
<dbReference type="AlphaFoldDB" id="A0A810QG91"/>
<evidence type="ECO:0000256" key="1">
    <source>
        <dbReference type="ARBA" id="ARBA00004429"/>
    </source>
</evidence>
<dbReference type="Pfam" id="PF04290">
    <property type="entry name" value="DctQ"/>
    <property type="match status" value="1"/>
</dbReference>
<feature type="transmembrane region" description="Helical" evidence="9">
    <location>
        <begin position="53"/>
        <end position="75"/>
    </location>
</feature>
<dbReference type="Proteomes" id="UP000679848">
    <property type="component" value="Chromosome"/>
</dbReference>
<dbReference type="GO" id="GO:0015740">
    <property type="term" value="P:C4-dicarboxylate transport"/>
    <property type="evidence" value="ECO:0007669"/>
    <property type="project" value="TreeGrafter"/>
</dbReference>
<dbReference type="GO" id="GO:0022857">
    <property type="term" value="F:transmembrane transporter activity"/>
    <property type="evidence" value="ECO:0007669"/>
    <property type="project" value="TreeGrafter"/>
</dbReference>
<accession>A0A810QG91</accession>
<feature type="transmembrane region" description="Helical" evidence="9">
    <location>
        <begin position="20"/>
        <end position="47"/>
    </location>
</feature>
<dbReference type="GO" id="GO:0005886">
    <property type="term" value="C:plasma membrane"/>
    <property type="evidence" value="ECO:0007669"/>
    <property type="project" value="UniProtKB-SubCell"/>
</dbReference>
<evidence type="ECO:0000313" key="12">
    <source>
        <dbReference type="Proteomes" id="UP000679848"/>
    </source>
</evidence>
<sequence length="165" mass="18484">MSENQKPTESRFILWRILEVLEKIFCIVPVVIMTVIVFAAVVCRYILRNPIGWSEEITLMCMTWCVFGAASYAFYHGINVGVTFLVDRIGGKHGAAIVQMVIHLATIVFFLVLLYTSSMTLMNVMGKYSTAAHIPLAVPYSALPVGCVMCILRLIEMMLDSLKSR</sequence>
<feature type="transmembrane region" description="Helical" evidence="9">
    <location>
        <begin position="136"/>
        <end position="155"/>
    </location>
</feature>
<evidence type="ECO:0000259" key="10">
    <source>
        <dbReference type="Pfam" id="PF04290"/>
    </source>
</evidence>
<proteinExistence type="inferred from homology"/>
<keyword evidence="5 9" id="KW-0812">Transmembrane</keyword>
<evidence type="ECO:0000256" key="6">
    <source>
        <dbReference type="ARBA" id="ARBA00022989"/>
    </source>
</evidence>
<name>A0A810QG91_9FIRM</name>
<protein>
    <recommendedName>
        <fullName evidence="10">Tripartite ATP-independent periplasmic transporters DctQ component domain-containing protein</fullName>
    </recommendedName>
</protein>
<evidence type="ECO:0000256" key="7">
    <source>
        <dbReference type="ARBA" id="ARBA00023136"/>
    </source>
</evidence>
<dbReference type="InterPro" id="IPR055348">
    <property type="entry name" value="DctQ"/>
</dbReference>
<evidence type="ECO:0000256" key="2">
    <source>
        <dbReference type="ARBA" id="ARBA00022448"/>
    </source>
</evidence>
<comment type="subcellular location">
    <subcellularLocation>
        <location evidence="1">Cell inner membrane</location>
        <topology evidence="1">Multi-pass membrane protein</topology>
    </subcellularLocation>
</comment>
<evidence type="ECO:0000256" key="8">
    <source>
        <dbReference type="ARBA" id="ARBA00038436"/>
    </source>
</evidence>
<keyword evidence="3" id="KW-1003">Cell membrane</keyword>
<evidence type="ECO:0000256" key="3">
    <source>
        <dbReference type="ARBA" id="ARBA00022475"/>
    </source>
</evidence>
<feature type="domain" description="Tripartite ATP-independent periplasmic transporters DctQ component" evidence="10">
    <location>
        <begin position="33"/>
        <end position="162"/>
    </location>
</feature>
<dbReference type="KEGG" id="pfaa:MM59RIKEN_19200"/>
<evidence type="ECO:0000256" key="9">
    <source>
        <dbReference type="SAM" id="Phobius"/>
    </source>
</evidence>
<dbReference type="InterPro" id="IPR007387">
    <property type="entry name" value="TRAP_DctQ"/>
</dbReference>
<organism evidence="11 12">
    <name type="scientific">Pusillibacter faecalis</name>
    <dbReference type="NCBI Taxonomy" id="2714358"/>
    <lineage>
        <taxon>Bacteria</taxon>
        <taxon>Bacillati</taxon>
        <taxon>Bacillota</taxon>
        <taxon>Clostridia</taxon>
        <taxon>Eubacteriales</taxon>
        <taxon>Oscillospiraceae</taxon>
        <taxon>Pusillibacter</taxon>
    </lineage>
</organism>
<dbReference type="PANTHER" id="PTHR35011">
    <property type="entry name" value="2,3-DIKETO-L-GULONATE TRAP TRANSPORTER SMALL PERMEASE PROTEIN YIAM"/>
    <property type="match status" value="1"/>
</dbReference>